<dbReference type="EMBL" id="JAUSWA010000002">
    <property type="protein sequence ID" value="MDQ0492338.1"/>
    <property type="molecule type" value="Genomic_DNA"/>
</dbReference>
<dbReference type="Proteomes" id="UP001242811">
    <property type="component" value="Unassembled WGS sequence"/>
</dbReference>
<name>A0ABU0KVR2_9BACL</name>
<keyword evidence="2" id="KW-1185">Reference proteome</keyword>
<evidence type="ECO:0000313" key="1">
    <source>
        <dbReference type="EMBL" id="MDQ0492338.1"/>
    </source>
</evidence>
<accession>A0ABU0KVR2</accession>
<gene>
    <name evidence="1" type="ORF">QOZ95_000485</name>
</gene>
<proteinExistence type="predicted"/>
<sequence length="40" mass="4328">MTITINGSNSIGARYGSLLWQPTIGIDYNDHVRSAFGPFG</sequence>
<protein>
    <submittedName>
        <fullName evidence="1">Uncharacterized protein</fullName>
    </submittedName>
</protein>
<comment type="caution">
    <text evidence="1">The sequence shown here is derived from an EMBL/GenBank/DDBJ whole genome shotgun (WGS) entry which is preliminary data.</text>
</comment>
<organism evidence="1 2">
    <name type="scientific">Paenibacillus brasilensis</name>
    <dbReference type="NCBI Taxonomy" id="128574"/>
    <lineage>
        <taxon>Bacteria</taxon>
        <taxon>Bacillati</taxon>
        <taxon>Bacillota</taxon>
        <taxon>Bacilli</taxon>
        <taxon>Bacillales</taxon>
        <taxon>Paenibacillaceae</taxon>
        <taxon>Paenibacillus</taxon>
    </lineage>
</organism>
<evidence type="ECO:0000313" key="2">
    <source>
        <dbReference type="Proteomes" id="UP001242811"/>
    </source>
</evidence>
<reference evidence="1 2" key="1">
    <citation type="submission" date="2023-07" db="EMBL/GenBank/DDBJ databases">
        <title>Genomic Encyclopedia of Type Strains, Phase IV (KMG-IV): sequencing the most valuable type-strain genomes for metagenomic binning, comparative biology and taxonomic classification.</title>
        <authorList>
            <person name="Goeker M."/>
        </authorList>
    </citation>
    <scope>NUCLEOTIDE SEQUENCE [LARGE SCALE GENOMIC DNA]</scope>
    <source>
        <strain evidence="1 2">DSM 14914</strain>
    </source>
</reference>